<keyword evidence="13" id="KW-1185">Reference proteome</keyword>
<feature type="region of interest" description="Disordered" evidence="10">
    <location>
        <begin position="113"/>
        <end position="134"/>
    </location>
</feature>
<evidence type="ECO:0000256" key="1">
    <source>
        <dbReference type="ARBA" id="ARBA00004323"/>
    </source>
</evidence>
<evidence type="ECO:0000256" key="11">
    <source>
        <dbReference type="SAM" id="Phobius"/>
    </source>
</evidence>
<feature type="compositionally biased region" description="Basic and acidic residues" evidence="10">
    <location>
        <begin position="117"/>
        <end position="134"/>
    </location>
</feature>
<dbReference type="OMA" id="KMVTWPD"/>
<dbReference type="SUPFAM" id="SSF53448">
    <property type="entry name" value="Nucleotide-diphospho-sugar transferases"/>
    <property type="match status" value="1"/>
</dbReference>
<comment type="subcellular location">
    <subcellularLocation>
        <location evidence="1">Golgi apparatus membrane</location>
        <topology evidence="1">Single-pass type II membrane protein</topology>
    </subcellularLocation>
</comment>
<accession>C4JP16</accession>
<evidence type="ECO:0000256" key="6">
    <source>
        <dbReference type="ARBA" id="ARBA00022968"/>
    </source>
</evidence>
<evidence type="ECO:0008006" key="14">
    <source>
        <dbReference type="Google" id="ProtNLM"/>
    </source>
</evidence>
<evidence type="ECO:0000256" key="4">
    <source>
        <dbReference type="ARBA" id="ARBA00022679"/>
    </source>
</evidence>
<gene>
    <name evidence="12" type="ORF">UREG_03075</name>
</gene>
<evidence type="ECO:0000256" key="3">
    <source>
        <dbReference type="ARBA" id="ARBA00009105"/>
    </source>
</evidence>
<evidence type="ECO:0000313" key="12">
    <source>
        <dbReference type="EMBL" id="EEP78230.1"/>
    </source>
</evidence>
<dbReference type="PANTHER" id="PTHR31646:SF1">
    <property type="entry name" value="ALPHA-1,2-MANNOSYLTRANSFERASE MNN2"/>
    <property type="match status" value="1"/>
</dbReference>
<evidence type="ECO:0000256" key="10">
    <source>
        <dbReference type="SAM" id="MobiDB-lite"/>
    </source>
</evidence>
<evidence type="ECO:0000256" key="2">
    <source>
        <dbReference type="ARBA" id="ARBA00004922"/>
    </source>
</evidence>
<feature type="region of interest" description="Disordered" evidence="10">
    <location>
        <begin position="1"/>
        <end position="27"/>
    </location>
</feature>
<dbReference type="OrthoDB" id="4484309at2759"/>
<keyword evidence="9 11" id="KW-0472">Membrane</keyword>
<keyword evidence="5 11" id="KW-0812">Transmembrane</keyword>
<dbReference type="GO" id="GO:0000139">
    <property type="term" value="C:Golgi membrane"/>
    <property type="evidence" value="ECO:0007669"/>
    <property type="project" value="UniProtKB-SubCell"/>
</dbReference>
<evidence type="ECO:0000256" key="8">
    <source>
        <dbReference type="ARBA" id="ARBA00023034"/>
    </source>
</evidence>
<dbReference type="GO" id="GO:0046354">
    <property type="term" value="P:mannan biosynthetic process"/>
    <property type="evidence" value="ECO:0007669"/>
    <property type="project" value="TreeGrafter"/>
</dbReference>
<dbReference type="PANTHER" id="PTHR31646">
    <property type="entry name" value="ALPHA-1,2-MANNOSYLTRANSFERASE MNN2"/>
    <property type="match status" value="1"/>
</dbReference>
<dbReference type="Pfam" id="PF11051">
    <property type="entry name" value="Mannosyl_trans3"/>
    <property type="match status" value="2"/>
</dbReference>
<proteinExistence type="inferred from homology"/>
<feature type="transmembrane region" description="Helical" evidence="11">
    <location>
        <begin position="50"/>
        <end position="70"/>
    </location>
</feature>
<dbReference type="EMBL" id="CH476616">
    <property type="protein sequence ID" value="EEP78230.1"/>
    <property type="molecule type" value="Genomic_DNA"/>
</dbReference>
<dbReference type="RefSeq" id="XP_002543559.1">
    <property type="nucleotide sequence ID" value="XM_002543513.1"/>
</dbReference>
<dbReference type="AlphaFoldDB" id="C4JP16"/>
<keyword evidence="6" id="KW-0735">Signal-anchor</keyword>
<dbReference type="eggNOG" id="ENOG502QQ16">
    <property type="taxonomic scope" value="Eukaryota"/>
</dbReference>
<dbReference type="FunCoup" id="C4JP16">
    <property type="interactions" value="65"/>
</dbReference>
<dbReference type="STRING" id="336963.C4JP16"/>
<dbReference type="HOGENOM" id="CLU_013298_0_1_1"/>
<evidence type="ECO:0000313" key="13">
    <source>
        <dbReference type="Proteomes" id="UP000002058"/>
    </source>
</evidence>
<dbReference type="InterPro" id="IPR029044">
    <property type="entry name" value="Nucleotide-diphossugar_trans"/>
</dbReference>
<keyword evidence="4" id="KW-0808">Transferase</keyword>
<dbReference type="Proteomes" id="UP000002058">
    <property type="component" value="Unassembled WGS sequence"/>
</dbReference>
<sequence length="528" mass="60569">MPSSVSPSSLRQPSASRENANHEDEEDDRQCLCSSLKPLKMTKFRPRSSVRLKLFVTIFLVLVFLVYLPARWRRSTGSESIRPWSKTNRDIYGQHINFWRSFHPILVANSPNCTSPKRSEKASSTRFDPKNGVERPDFMSMPREDVEKMKLMHNSFVNTLKDRPLHPYYVPGTRGLVSTAGGQFLPILTISLRMLRHYGSSLPMEVFLASEEEYEPYICEHVFAELNAKCLILGKILNEVPGPIDIKQYQYKPFAMLFSSFEEMLFLDADAFPLHDPKTLFSSEPFRSFNMVTWPDFWASSASPLYYQIASQRIPPTTARASTESGELLISKKTHKKTLMLSTYYNYYGPSHYYPLFSQGAAGEGDKETFIAAATAVDEPFYQVSEPLRAIGHRAADGGMDGSAMVQYDPVEDYRLTKKGIFRVADPSAARSPKPFFIHANFPKFNPATIFEKHATDPVRDPKGNYIRQWTIPEDTIDEFEEDVVKQFWSEIKWVACELEDKFQSWKGKRGICDGVKRYWNDVFEKKS</sequence>
<dbReference type="VEuPathDB" id="FungiDB:UREG_03075"/>
<keyword evidence="8" id="KW-0333">Golgi apparatus</keyword>
<organism evidence="12 13">
    <name type="scientific">Uncinocarpus reesii (strain UAMH 1704)</name>
    <dbReference type="NCBI Taxonomy" id="336963"/>
    <lineage>
        <taxon>Eukaryota</taxon>
        <taxon>Fungi</taxon>
        <taxon>Dikarya</taxon>
        <taxon>Ascomycota</taxon>
        <taxon>Pezizomycotina</taxon>
        <taxon>Eurotiomycetes</taxon>
        <taxon>Eurotiomycetidae</taxon>
        <taxon>Onygenales</taxon>
        <taxon>Onygenaceae</taxon>
        <taxon>Uncinocarpus</taxon>
    </lineage>
</organism>
<dbReference type="GO" id="GO:0000026">
    <property type="term" value="F:alpha-1,2-mannosyltransferase activity"/>
    <property type="evidence" value="ECO:0007669"/>
    <property type="project" value="TreeGrafter"/>
</dbReference>
<evidence type="ECO:0000256" key="9">
    <source>
        <dbReference type="ARBA" id="ARBA00023136"/>
    </source>
</evidence>
<dbReference type="InterPro" id="IPR022751">
    <property type="entry name" value="Alpha_mannosyltransferase"/>
</dbReference>
<name>C4JP16_UNCRE</name>
<evidence type="ECO:0000256" key="7">
    <source>
        <dbReference type="ARBA" id="ARBA00022989"/>
    </source>
</evidence>
<dbReference type="KEGG" id="ure:UREG_03075"/>
<comment type="similarity">
    <text evidence="3">Belongs to the MNN1/MNT family.</text>
</comment>
<comment type="pathway">
    <text evidence="2">Protein modification; protein glycosylation.</text>
</comment>
<evidence type="ECO:0000256" key="5">
    <source>
        <dbReference type="ARBA" id="ARBA00022692"/>
    </source>
</evidence>
<reference evidence="13" key="1">
    <citation type="journal article" date="2009" name="Genome Res.">
        <title>Comparative genomic analyses of the human fungal pathogens Coccidioides and their relatives.</title>
        <authorList>
            <person name="Sharpton T.J."/>
            <person name="Stajich J.E."/>
            <person name="Rounsley S.D."/>
            <person name="Gardner M.J."/>
            <person name="Wortman J.R."/>
            <person name="Jordar V.S."/>
            <person name="Maiti R."/>
            <person name="Kodira C.D."/>
            <person name="Neafsey D.E."/>
            <person name="Zeng Q."/>
            <person name="Hung C.-Y."/>
            <person name="McMahan C."/>
            <person name="Muszewska A."/>
            <person name="Grynberg M."/>
            <person name="Mandel M.A."/>
            <person name="Kellner E.M."/>
            <person name="Barker B.M."/>
            <person name="Galgiani J.N."/>
            <person name="Orbach M.J."/>
            <person name="Kirkland T.N."/>
            <person name="Cole G.T."/>
            <person name="Henn M.R."/>
            <person name="Birren B.W."/>
            <person name="Taylor J.W."/>
        </authorList>
    </citation>
    <scope>NUCLEOTIDE SEQUENCE [LARGE SCALE GENOMIC DNA]</scope>
    <source>
        <strain evidence="13">UAMH 1704</strain>
    </source>
</reference>
<dbReference type="InParanoid" id="C4JP16"/>
<keyword evidence="7 11" id="KW-1133">Transmembrane helix</keyword>
<protein>
    <recommendedName>
        <fullName evidence="14">Alpha-1,2-mannosyltransferase</fullName>
    </recommendedName>
</protein>
<dbReference type="GeneID" id="8439422"/>
<feature type="compositionally biased region" description="Low complexity" evidence="10">
    <location>
        <begin position="1"/>
        <end position="16"/>
    </location>
</feature>